<evidence type="ECO:0000313" key="3">
    <source>
        <dbReference type="EMBL" id="SUA79471.1"/>
    </source>
</evidence>
<proteinExistence type="predicted"/>
<dbReference type="NCBIfam" id="NF046112">
    <property type="entry name" value="MSMEG_6209_Nter"/>
    <property type="match status" value="1"/>
</dbReference>
<keyword evidence="4" id="KW-1185">Reference proteome</keyword>
<name>A0A378YSK0_9NOCA</name>
<dbReference type="AlphaFoldDB" id="A0A378YSK0"/>
<feature type="transmembrane region" description="Helical" evidence="2">
    <location>
        <begin position="154"/>
        <end position="174"/>
    </location>
</feature>
<reference evidence="3 4" key="1">
    <citation type="submission" date="2018-06" db="EMBL/GenBank/DDBJ databases">
        <authorList>
            <consortium name="Pathogen Informatics"/>
            <person name="Doyle S."/>
        </authorList>
    </citation>
    <scope>NUCLEOTIDE SEQUENCE [LARGE SCALE GENOMIC DNA]</scope>
    <source>
        <strain evidence="3 4">NCTC1934</strain>
    </source>
</reference>
<dbReference type="Proteomes" id="UP000255467">
    <property type="component" value="Unassembled WGS sequence"/>
</dbReference>
<evidence type="ECO:0000313" key="4">
    <source>
        <dbReference type="Proteomes" id="UP000255467"/>
    </source>
</evidence>
<feature type="region of interest" description="Disordered" evidence="1">
    <location>
        <begin position="88"/>
        <end position="115"/>
    </location>
</feature>
<keyword evidence="2" id="KW-0472">Membrane</keyword>
<keyword evidence="2" id="KW-0812">Transmembrane</keyword>
<dbReference type="EMBL" id="UGRY01000002">
    <property type="protein sequence ID" value="SUA79471.1"/>
    <property type="molecule type" value="Genomic_DNA"/>
</dbReference>
<dbReference type="STRING" id="1406858.GCA_000710895_03204"/>
<evidence type="ECO:0000256" key="2">
    <source>
        <dbReference type="SAM" id="Phobius"/>
    </source>
</evidence>
<sequence length="512" mass="54386">MTVETPRDTAREEKALAQVRERLVDAYGRAHSVERVESAVGEARKRFEGRKIREFVPILVERIVRSELEPAHQRDAAELVAADPDAAVEGGDRAADDGSSASNDRGVIAAGTPAAGAPRHAWTEAGAAGVGGAIGALRRVAQWLRAVNVRDKRVLAAAAVAVVAVAAVAVAVGGGGSESGPVAAAPATLTTVRGVIGSEKAAFFGDARVIETLAGHGLTVEVNPAGSRQIATSMDLADYDFAFPSSSVAAERIQRQVGVSAKYTPFSSPMIVATFRPIVDLLTAAGVVRPGPTPVLDMAKYLELVERGTQWDQLPGNTAYPVRKHMLISTTDPRTSNSAAMYLAVASHVANEHSVVRGAAAEEHALSRVARLFTRQGYTENSSEGPFREYLSTGMGTTPLVWAYEAQYVEAAVHGELKPDMVMLYPSPTVMSHHTVVPLSDSGDRLGQLLSTDPELQRLAAEYGFRTGDAELFTDVAERNRVPVTADLIDVADLPSYETLERLLDGVAQSYN</sequence>
<protein>
    <recommendedName>
        <fullName evidence="5">Extracellular solute-binding protein</fullName>
    </recommendedName>
</protein>
<organism evidence="3 4">
    <name type="scientific">Nocardia otitidiscaviarum</name>
    <dbReference type="NCBI Taxonomy" id="1823"/>
    <lineage>
        <taxon>Bacteria</taxon>
        <taxon>Bacillati</taxon>
        <taxon>Actinomycetota</taxon>
        <taxon>Actinomycetes</taxon>
        <taxon>Mycobacteriales</taxon>
        <taxon>Nocardiaceae</taxon>
        <taxon>Nocardia</taxon>
    </lineage>
</organism>
<gene>
    <name evidence="3" type="ORF">NCTC1934_03805</name>
</gene>
<keyword evidence="2" id="KW-1133">Transmembrane helix</keyword>
<evidence type="ECO:0008006" key="5">
    <source>
        <dbReference type="Google" id="ProtNLM"/>
    </source>
</evidence>
<evidence type="ECO:0000256" key="1">
    <source>
        <dbReference type="SAM" id="MobiDB-lite"/>
    </source>
</evidence>
<dbReference type="RefSeq" id="WP_255222188.1">
    <property type="nucleotide sequence ID" value="NZ_UGRY01000002.1"/>
</dbReference>
<dbReference type="Gene3D" id="1.10.8.1060">
    <property type="entry name" value="Corynebacterium glutamicum thioredoxin-dependent arsenate reductase, N-terminal domain"/>
    <property type="match status" value="1"/>
</dbReference>
<accession>A0A378YSK0</accession>